<feature type="compositionally biased region" description="Gly residues" evidence="1">
    <location>
        <begin position="231"/>
        <end position="241"/>
    </location>
</feature>
<feature type="compositionally biased region" description="Low complexity" evidence="1">
    <location>
        <begin position="90"/>
        <end position="99"/>
    </location>
</feature>
<dbReference type="EMBL" id="CADCUT010000026">
    <property type="protein sequence ID" value="CAA9388769.1"/>
    <property type="molecule type" value="Genomic_DNA"/>
</dbReference>
<reference evidence="2" key="1">
    <citation type="submission" date="2020-02" db="EMBL/GenBank/DDBJ databases">
        <authorList>
            <person name="Meier V. D."/>
        </authorList>
    </citation>
    <scope>NUCLEOTIDE SEQUENCE</scope>
    <source>
        <strain evidence="2">AVDCRST_MAG03</strain>
    </source>
</reference>
<name>A0A6J4NJI6_9ACTN</name>
<feature type="compositionally biased region" description="Low complexity" evidence="1">
    <location>
        <begin position="151"/>
        <end position="193"/>
    </location>
</feature>
<feature type="compositionally biased region" description="Basic and acidic residues" evidence="1">
    <location>
        <begin position="42"/>
        <end position="51"/>
    </location>
</feature>
<evidence type="ECO:0000256" key="1">
    <source>
        <dbReference type="SAM" id="MobiDB-lite"/>
    </source>
</evidence>
<dbReference type="AlphaFoldDB" id="A0A6J4NJI6"/>
<feature type="compositionally biased region" description="Basic and acidic residues" evidence="1">
    <location>
        <begin position="62"/>
        <end position="75"/>
    </location>
</feature>
<feature type="compositionally biased region" description="Basic residues" evidence="1">
    <location>
        <begin position="110"/>
        <end position="120"/>
    </location>
</feature>
<evidence type="ECO:0000313" key="2">
    <source>
        <dbReference type="EMBL" id="CAA9388769.1"/>
    </source>
</evidence>
<gene>
    <name evidence="2" type="ORF">AVDCRST_MAG03-444</name>
</gene>
<feature type="compositionally biased region" description="Basic residues" evidence="1">
    <location>
        <begin position="135"/>
        <end position="150"/>
    </location>
</feature>
<protein>
    <submittedName>
        <fullName evidence="2">Predicted D-glucarate or D-galactorate regulator, GntR family</fullName>
    </submittedName>
</protein>
<accession>A0A6J4NJI6</accession>
<organism evidence="2">
    <name type="scientific">uncultured Rubrobacteraceae bacterium</name>
    <dbReference type="NCBI Taxonomy" id="349277"/>
    <lineage>
        <taxon>Bacteria</taxon>
        <taxon>Bacillati</taxon>
        <taxon>Actinomycetota</taxon>
        <taxon>Rubrobacteria</taxon>
        <taxon>Rubrobacterales</taxon>
        <taxon>Rubrobacteraceae</taxon>
        <taxon>environmental samples</taxon>
    </lineage>
</organism>
<feature type="non-terminal residue" evidence="2">
    <location>
        <position position="1"/>
    </location>
</feature>
<proteinExistence type="predicted"/>
<feature type="region of interest" description="Disordered" evidence="1">
    <location>
        <begin position="1"/>
        <end position="241"/>
    </location>
</feature>
<feature type="compositionally biased region" description="Low complexity" evidence="1">
    <location>
        <begin position="26"/>
        <end position="41"/>
    </location>
</feature>
<sequence>EEQSSADEAQGPGGEGAPGHGDLRRPPAGRAAPAGARVVRAPGREPDHRAGGLEPRGGPWADQHRARPGRGRERWGTAGRARHFGASSAGPAEDVVGVVGDEGHPGGRGRGPRSRARRPWGRGGDAGSGRENARLHRRAAGVCGRRRRVPRVAGPRGAQRGAAHDAGAGRGPSAGQPPGQRGPPRQRAACAPRARTDTRTRGVRRRGRGAAGDARASGQHRGGHRECHPGGDVGGGRGEHM</sequence>
<feature type="non-terminal residue" evidence="2">
    <location>
        <position position="241"/>
    </location>
</feature>